<name>A0A553JLJ7_SHEHA</name>
<sequence>MSENSSLDGYPKRYDLFEILSTRSNKQVYLLVDAAFYEDFWDFWSSFQPKARQSWCYLFQNSAYDELRSESPLLIIIEEGEAGETLYYWLLEQPQLFSKACMLIESLLSLHQLLHFWHQRISAMYPNGECDLLTCYSSPLLALFWPSLSPKEQADFVGIDNQIYLPTCLLLNEAQRLDNSAEIETGFSLLTWAQIDEDGTADNTFSIDSPYRLSDSQYELLTRSQRRHRMVNDIFLRLSQYFAFVLDINQLSALFFSSIEIAKEAYPDEAEFSFETFAVYRFVLDNDYFETSDFKALQPKYDLRTSIQMFSQLNPPIYDKPFQSKQALWITNVEQGSDEI</sequence>
<dbReference type="InterPro" id="IPR025391">
    <property type="entry name" value="DUF4123"/>
</dbReference>
<feature type="domain" description="DUF4123" evidence="1">
    <location>
        <begin position="28"/>
        <end position="154"/>
    </location>
</feature>
<evidence type="ECO:0000259" key="1">
    <source>
        <dbReference type="Pfam" id="PF13503"/>
    </source>
</evidence>
<evidence type="ECO:0000313" key="2">
    <source>
        <dbReference type="EMBL" id="TRY13335.1"/>
    </source>
</evidence>
<reference evidence="3" key="1">
    <citation type="submission" date="2019-07" db="EMBL/GenBank/DDBJ databases">
        <title>Shewanella sp. YLB-08 draft genomic sequence.</title>
        <authorList>
            <person name="Yu L."/>
        </authorList>
    </citation>
    <scope>NUCLEOTIDE SEQUENCE [LARGE SCALE GENOMIC DNA]</scope>
    <source>
        <strain evidence="3">JCM 20706</strain>
    </source>
</reference>
<dbReference type="Pfam" id="PF13503">
    <property type="entry name" value="DUF4123"/>
    <property type="match status" value="1"/>
</dbReference>
<protein>
    <submittedName>
        <fullName evidence="2">DUF4123 domain-containing protein</fullName>
    </submittedName>
</protein>
<dbReference type="RefSeq" id="WP_144041173.1">
    <property type="nucleotide sequence ID" value="NZ_BMPL01000044.1"/>
</dbReference>
<dbReference type="AlphaFoldDB" id="A0A553JLJ7"/>
<proteinExistence type="predicted"/>
<evidence type="ECO:0000313" key="3">
    <source>
        <dbReference type="Proteomes" id="UP000318126"/>
    </source>
</evidence>
<dbReference type="OrthoDB" id="5868791at2"/>
<keyword evidence="3" id="KW-1185">Reference proteome</keyword>
<accession>A0A553JLJ7</accession>
<comment type="caution">
    <text evidence="2">The sequence shown here is derived from an EMBL/GenBank/DDBJ whole genome shotgun (WGS) entry which is preliminary data.</text>
</comment>
<organism evidence="2 3">
    <name type="scientific">Shewanella hanedai</name>
    <name type="common">Alteromonas hanedai</name>
    <dbReference type="NCBI Taxonomy" id="25"/>
    <lineage>
        <taxon>Bacteria</taxon>
        <taxon>Pseudomonadati</taxon>
        <taxon>Pseudomonadota</taxon>
        <taxon>Gammaproteobacteria</taxon>
        <taxon>Alteromonadales</taxon>
        <taxon>Shewanellaceae</taxon>
        <taxon>Shewanella</taxon>
    </lineage>
</organism>
<dbReference type="EMBL" id="VKGK01000020">
    <property type="protein sequence ID" value="TRY13335.1"/>
    <property type="molecule type" value="Genomic_DNA"/>
</dbReference>
<gene>
    <name evidence="2" type="ORF">FN961_15930</name>
</gene>
<dbReference type="Proteomes" id="UP000318126">
    <property type="component" value="Unassembled WGS sequence"/>
</dbReference>